<evidence type="ECO:0000313" key="1">
    <source>
        <dbReference type="EMBL" id="KAJ0111567.1"/>
    </source>
</evidence>
<gene>
    <name evidence="1" type="ORF">Patl1_02817</name>
</gene>
<name>A0ACC1C7T1_9ROSI</name>
<protein>
    <submittedName>
        <fullName evidence="1">Uncharacterized protein</fullName>
    </submittedName>
</protein>
<accession>A0ACC1C7T1</accession>
<reference evidence="2" key="1">
    <citation type="journal article" date="2023" name="G3 (Bethesda)">
        <title>Genome assembly and association tests identify interacting loci associated with vigor, precocity, and sex in interspecific pistachio rootstocks.</title>
        <authorList>
            <person name="Palmer W."/>
            <person name="Jacygrad E."/>
            <person name="Sagayaradj S."/>
            <person name="Cavanaugh K."/>
            <person name="Han R."/>
            <person name="Bertier L."/>
            <person name="Beede B."/>
            <person name="Kafkas S."/>
            <person name="Golino D."/>
            <person name="Preece J."/>
            <person name="Michelmore R."/>
        </authorList>
    </citation>
    <scope>NUCLEOTIDE SEQUENCE [LARGE SCALE GENOMIC DNA]</scope>
</reference>
<keyword evidence="2" id="KW-1185">Reference proteome</keyword>
<sequence>MKGSKEKLSMEKYMDFVYSHQPSHLKKHILNQIIAMHGFKKITKGSQSVLTDVARTLNLMDPSRSTLKEKISPCASITLNEITTDLNNLAWGECCVTSISVINNTNTDTDTNASQLSESFAGNCRDSSASTSSYFGSEICEVATKKVTKRKRSST</sequence>
<evidence type="ECO:0000313" key="2">
    <source>
        <dbReference type="Proteomes" id="UP001164250"/>
    </source>
</evidence>
<dbReference type="Proteomes" id="UP001164250">
    <property type="component" value="Chromosome 1"/>
</dbReference>
<organism evidence="1 2">
    <name type="scientific">Pistacia atlantica</name>
    <dbReference type="NCBI Taxonomy" id="434234"/>
    <lineage>
        <taxon>Eukaryota</taxon>
        <taxon>Viridiplantae</taxon>
        <taxon>Streptophyta</taxon>
        <taxon>Embryophyta</taxon>
        <taxon>Tracheophyta</taxon>
        <taxon>Spermatophyta</taxon>
        <taxon>Magnoliopsida</taxon>
        <taxon>eudicotyledons</taxon>
        <taxon>Gunneridae</taxon>
        <taxon>Pentapetalae</taxon>
        <taxon>rosids</taxon>
        <taxon>malvids</taxon>
        <taxon>Sapindales</taxon>
        <taxon>Anacardiaceae</taxon>
        <taxon>Pistacia</taxon>
    </lineage>
</organism>
<comment type="caution">
    <text evidence="1">The sequence shown here is derived from an EMBL/GenBank/DDBJ whole genome shotgun (WGS) entry which is preliminary data.</text>
</comment>
<dbReference type="EMBL" id="CM047897">
    <property type="protein sequence ID" value="KAJ0111567.1"/>
    <property type="molecule type" value="Genomic_DNA"/>
</dbReference>
<proteinExistence type="predicted"/>